<accession>A0A2I1GPP6</accession>
<evidence type="ECO:0000313" key="1">
    <source>
        <dbReference type="EMBL" id="PKY48622.1"/>
    </source>
</evidence>
<dbReference type="EMBL" id="LLXI01000654">
    <property type="protein sequence ID" value="PKY48622.1"/>
    <property type="molecule type" value="Genomic_DNA"/>
</dbReference>
<sequence>MSSTTQQSQLSQGTQQSQISFNSLEEFFKYEKELPTFDKAVLENFFIFEVTISDNNDKIQCWKDVFSEWWCQSRDTHNTCIQSLQMYQLQLMYENNLILINETIKTLREINIGKKLLEFLTDNASNMITTGCILRTKLFEEFENNDIDHFCYAAHILNLGVKEGIKLVDTKNS</sequence>
<name>A0A2I1GPP6_9GLOM</name>
<dbReference type="Proteomes" id="UP000234323">
    <property type="component" value="Unassembled WGS sequence"/>
</dbReference>
<protein>
    <submittedName>
        <fullName evidence="1">Uncharacterized protein</fullName>
    </submittedName>
</protein>
<proteinExistence type="predicted"/>
<comment type="caution">
    <text evidence="1">The sequence shown here is derived from an EMBL/GenBank/DDBJ whole genome shotgun (WGS) entry which is preliminary data.</text>
</comment>
<keyword evidence="2" id="KW-1185">Reference proteome</keyword>
<evidence type="ECO:0000313" key="2">
    <source>
        <dbReference type="Proteomes" id="UP000234323"/>
    </source>
</evidence>
<organism evidence="1 2">
    <name type="scientific">Rhizophagus irregularis</name>
    <dbReference type="NCBI Taxonomy" id="588596"/>
    <lineage>
        <taxon>Eukaryota</taxon>
        <taxon>Fungi</taxon>
        <taxon>Fungi incertae sedis</taxon>
        <taxon>Mucoromycota</taxon>
        <taxon>Glomeromycotina</taxon>
        <taxon>Glomeromycetes</taxon>
        <taxon>Glomerales</taxon>
        <taxon>Glomeraceae</taxon>
        <taxon>Rhizophagus</taxon>
    </lineage>
</organism>
<dbReference type="AlphaFoldDB" id="A0A2I1GPP6"/>
<reference evidence="1 2" key="1">
    <citation type="submission" date="2015-10" db="EMBL/GenBank/DDBJ databases">
        <title>Genome analyses suggest a sexual origin of heterokaryosis in a supposedly ancient asexual fungus.</title>
        <authorList>
            <person name="Ropars J."/>
            <person name="Sedzielewska K."/>
            <person name="Noel J."/>
            <person name="Charron P."/>
            <person name="Farinelli L."/>
            <person name="Marton T."/>
            <person name="Kruger M."/>
            <person name="Pelin A."/>
            <person name="Brachmann A."/>
            <person name="Corradi N."/>
        </authorList>
    </citation>
    <scope>NUCLEOTIDE SEQUENCE [LARGE SCALE GENOMIC DNA]</scope>
    <source>
        <strain evidence="1 2">A4</strain>
    </source>
</reference>
<gene>
    <name evidence="1" type="ORF">RhiirA4_464265</name>
</gene>